<keyword evidence="6" id="KW-0472">Membrane</keyword>
<keyword evidence="3" id="KW-0813">Transport</keyword>
<keyword evidence="5" id="KW-0812">Transmembrane</keyword>
<dbReference type="EMBL" id="CYSF01000006">
    <property type="protein sequence ID" value="CUH83825.1"/>
    <property type="molecule type" value="Genomic_DNA"/>
</dbReference>
<evidence type="ECO:0000256" key="6">
    <source>
        <dbReference type="ARBA" id="ARBA00023136"/>
    </source>
</evidence>
<dbReference type="PANTHER" id="PTHR30026:SF22">
    <property type="entry name" value="OUTER MEMBRANE EFFLUX PROTEIN"/>
    <property type="match status" value="1"/>
</dbReference>
<proteinExistence type="inferred from homology"/>
<evidence type="ECO:0000256" key="5">
    <source>
        <dbReference type="ARBA" id="ARBA00022692"/>
    </source>
</evidence>
<evidence type="ECO:0000313" key="8">
    <source>
        <dbReference type="EMBL" id="CUH83825.1"/>
    </source>
</evidence>
<evidence type="ECO:0000256" key="2">
    <source>
        <dbReference type="ARBA" id="ARBA00007613"/>
    </source>
</evidence>
<dbReference type="Pfam" id="PF02321">
    <property type="entry name" value="OEP"/>
    <property type="match status" value="2"/>
</dbReference>
<dbReference type="NCBIfam" id="TIGR01844">
    <property type="entry name" value="type_I_sec_TolC"/>
    <property type="match status" value="1"/>
</dbReference>
<dbReference type="GO" id="GO:0015562">
    <property type="term" value="F:efflux transmembrane transporter activity"/>
    <property type="evidence" value="ECO:0007669"/>
    <property type="project" value="InterPro"/>
</dbReference>
<dbReference type="InterPro" id="IPR051906">
    <property type="entry name" value="TolC-like"/>
</dbReference>
<dbReference type="PANTHER" id="PTHR30026">
    <property type="entry name" value="OUTER MEMBRANE PROTEIN TOLC"/>
    <property type="match status" value="1"/>
</dbReference>
<evidence type="ECO:0000256" key="3">
    <source>
        <dbReference type="ARBA" id="ARBA00022448"/>
    </source>
</evidence>
<dbReference type="GO" id="GO:0015288">
    <property type="term" value="F:porin activity"/>
    <property type="evidence" value="ECO:0007669"/>
    <property type="project" value="TreeGrafter"/>
</dbReference>
<reference evidence="8 9" key="1">
    <citation type="submission" date="2015-09" db="EMBL/GenBank/DDBJ databases">
        <authorList>
            <consortium name="Swine Surveillance"/>
        </authorList>
    </citation>
    <scope>NUCLEOTIDE SEQUENCE [LARGE SCALE GENOMIC DNA]</scope>
    <source>
        <strain evidence="8 9">CECT 8383</strain>
    </source>
</reference>
<sequence length="484" mass="51213">MKRAWFKSKLAPKFANGLRTLTVTTALVGAGFGAAGSASAETLADALADAYKNSGLLEQNRAVLRAADEDVAQAVSALRPVLGWAASATREFGEARSSQTLGQVVGSVTQSATVGLSLTQLVWDGGSTKMRVDVAKETVLATRQTLIAIEQNVLLQAVDAYTQVRTSSEALALRQNNVRVITEELRAAKVRFEEGDVTRTDVAQAEARLAQARAALAQANGDLASAREYFIAAVGRKPGRLATPTRAPVSAKSVAEAKAVAQRNHPDILASKHQVAAADIGVEIARASTKPTVTLRGNYGYTDTFDSNNFRRGGSITLGAEGPIYAGGRVASVVRQSIQRRDAARSGLHLANLSVAQNAGTGFANLQVARAAREAGERGVRFAQIAFDGVRAEASEGARTTLEVLNAEQEVLNAKVNLINAVSNEYLASYALLANMGLLTADTLRLNVPRYDPAAYYKQVGKAPAAVSAQGRQLDKMLRRIGKE</sequence>
<dbReference type="AlphaFoldDB" id="A0A0P1GNC5"/>
<keyword evidence="9" id="KW-1185">Reference proteome</keyword>
<dbReference type="GO" id="GO:0009279">
    <property type="term" value="C:cell outer membrane"/>
    <property type="evidence" value="ECO:0007669"/>
    <property type="project" value="UniProtKB-SubCell"/>
</dbReference>
<protein>
    <submittedName>
        <fullName evidence="8">Outer membrane efflux protein BepC</fullName>
    </submittedName>
</protein>
<keyword evidence="7" id="KW-0998">Cell outer membrane</keyword>
<evidence type="ECO:0000256" key="1">
    <source>
        <dbReference type="ARBA" id="ARBA00004442"/>
    </source>
</evidence>
<dbReference type="GO" id="GO:1990281">
    <property type="term" value="C:efflux pump complex"/>
    <property type="evidence" value="ECO:0007669"/>
    <property type="project" value="TreeGrafter"/>
</dbReference>
<organism evidence="8 9">
    <name type="scientific">Thalassovita mediterranea</name>
    <dbReference type="NCBI Taxonomy" id="340021"/>
    <lineage>
        <taxon>Bacteria</taxon>
        <taxon>Pseudomonadati</taxon>
        <taxon>Pseudomonadota</taxon>
        <taxon>Alphaproteobacteria</taxon>
        <taxon>Rhodobacterales</taxon>
        <taxon>Roseobacteraceae</taxon>
        <taxon>Thalassovita</taxon>
    </lineage>
</organism>
<evidence type="ECO:0000313" key="9">
    <source>
        <dbReference type="Proteomes" id="UP000051681"/>
    </source>
</evidence>
<name>A0A0P1GNC5_9RHOB</name>
<dbReference type="InterPro" id="IPR003423">
    <property type="entry name" value="OMP_efflux"/>
</dbReference>
<comment type="similarity">
    <text evidence="2">Belongs to the outer membrane factor (OMF) (TC 1.B.17) family.</text>
</comment>
<evidence type="ECO:0000256" key="4">
    <source>
        <dbReference type="ARBA" id="ARBA00022452"/>
    </source>
</evidence>
<evidence type="ECO:0000256" key="7">
    <source>
        <dbReference type="ARBA" id="ARBA00023237"/>
    </source>
</evidence>
<dbReference type="InterPro" id="IPR010130">
    <property type="entry name" value="T1SS_OMP_TolC"/>
</dbReference>
<dbReference type="Proteomes" id="UP000051681">
    <property type="component" value="Unassembled WGS sequence"/>
</dbReference>
<accession>A0A0P1GNC5</accession>
<dbReference type="OrthoDB" id="9789368at2"/>
<dbReference type="Gene3D" id="1.20.1600.10">
    <property type="entry name" value="Outer membrane efflux proteins (OEP)"/>
    <property type="match status" value="1"/>
</dbReference>
<dbReference type="SUPFAM" id="SSF56954">
    <property type="entry name" value="Outer membrane efflux proteins (OEP)"/>
    <property type="match status" value="1"/>
</dbReference>
<dbReference type="STRING" id="340021.TM5383_01027"/>
<keyword evidence="4" id="KW-1134">Transmembrane beta strand</keyword>
<dbReference type="RefSeq" id="WP_082645398.1">
    <property type="nucleotide sequence ID" value="NZ_CYSF01000006.1"/>
</dbReference>
<comment type="subcellular location">
    <subcellularLocation>
        <location evidence="1">Cell outer membrane</location>
    </subcellularLocation>
</comment>
<gene>
    <name evidence="8" type="primary">bepC</name>
    <name evidence="8" type="ORF">TM5383_01027</name>
</gene>